<dbReference type="InterPro" id="IPR052743">
    <property type="entry name" value="Glutaminase_GtaA"/>
</dbReference>
<proteinExistence type="predicted"/>
<reference evidence="3" key="1">
    <citation type="submission" date="2020-11" db="EMBL/GenBank/DDBJ databases">
        <authorList>
            <person name="Tran Van P."/>
        </authorList>
    </citation>
    <scope>NUCLEOTIDE SEQUENCE</scope>
</reference>
<keyword evidence="4" id="KW-1185">Reference proteome</keyword>
<evidence type="ECO:0000313" key="4">
    <source>
        <dbReference type="Proteomes" id="UP000728032"/>
    </source>
</evidence>
<dbReference type="EMBL" id="CAJPVJ010023315">
    <property type="protein sequence ID" value="CAG2178471.1"/>
    <property type="molecule type" value="Genomic_DNA"/>
</dbReference>
<protein>
    <submittedName>
        <fullName evidence="3">Uncharacterized protein</fullName>
    </submittedName>
</protein>
<evidence type="ECO:0000259" key="2">
    <source>
        <dbReference type="Pfam" id="PF16335"/>
    </source>
</evidence>
<organism evidence="3">
    <name type="scientific">Oppiella nova</name>
    <dbReference type="NCBI Taxonomy" id="334625"/>
    <lineage>
        <taxon>Eukaryota</taxon>
        <taxon>Metazoa</taxon>
        <taxon>Ecdysozoa</taxon>
        <taxon>Arthropoda</taxon>
        <taxon>Chelicerata</taxon>
        <taxon>Arachnida</taxon>
        <taxon>Acari</taxon>
        <taxon>Acariformes</taxon>
        <taxon>Sarcoptiformes</taxon>
        <taxon>Oribatida</taxon>
        <taxon>Brachypylina</taxon>
        <taxon>Oppioidea</taxon>
        <taxon>Oppiidae</taxon>
        <taxon>Oppiella</taxon>
    </lineage>
</organism>
<evidence type="ECO:0000313" key="3">
    <source>
        <dbReference type="EMBL" id="CAD7661335.1"/>
    </source>
</evidence>
<dbReference type="AlphaFoldDB" id="A0A7R9ML57"/>
<dbReference type="Pfam" id="PF16334">
    <property type="entry name" value="DUF4964"/>
    <property type="match status" value="1"/>
</dbReference>
<feature type="domain" description="Glutaminase A central" evidence="2">
    <location>
        <begin position="3"/>
        <end position="128"/>
    </location>
</feature>
<accession>A0A7R9ML57</accession>
<dbReference type="InterPro" id="IPR032514">
    <property type="entry name" value="GtaA_central"/>
</dbReference>
<evidence type="ECO:0000259" key="1">
    <source>
        <dbReference type="Pfam" id="PF16334"/>
    </source>
</evidence>
<dbReference type="PANTHER" id="PTHR31987">
    <property type="entry name" value="GLUTAMINASE A-RELATED"/>
    <property type="match status" value="1"/>
</dbReference>
<dbReference type="EMBL" id="OC938140">
    <property type="protein sequence ID" value="CAD7661335.1"/>
    <property type="molecule type" value="Genomic_DNA"/>
</dbReference>
<gene>
    <name evidence="3" type="ORF">ONB1V03_LOCUS17896</name>
</gene>
<name>A0A7R9ML57_9ACAR</name>
<feature type="non-terminal residue" evidence="3">
    <location>
        <position position="1"/>
    </location>
</feature>
<dbReference type="Proteomes" id="UP000728032">
    <property type="component" value="Unassembled WGS sequence"/>
</dbReference>
<dbReference type="OrthoDB" id="2800273at2759"/>
<dbReference type="InterPro" id="IPR032515">
    <property type="entry name" value="DUF4964"/>
</dbReference>
<dbReference type="PANTHER" id="PTHR31987:SF1">
    <property type="entry name" value="GLUTAMINASE A"/>
    <property type="match status" value="1"/>
</dbReference>
<dbReference type="Pfam" id="PF16335">
    <property type="entry name" value="GtaA_6_Hairpin"/>
    <property type="match status" value="1"/>
</dbReference>
<sequence length="239" mass="26918">MGEDPSNKHMKLSYNDNNTWFLMYNFYADVLLGTKLIPESIYKQQDEWYLSIENYYGVPLGSGKSHTKFDWVMFTAAASTNPKLRQSMFDRTAQWLRETPAHVPFSDWADTQTGVSPGFVNRPVIGGSCSAVDNDVLPAVPLVVKSPYLSTWMTSRQLMGDWPRFWNGNIKGMAGLVRVNGQTYEFMGHPTQEDIGTKLQAKQVSLKVTPTQSIFTFNAGPIALAVNFFTPIDPTDLKR</sequence>
<feature type="domain" description="DUF4964" evidence="1">
    <location>
        <begin position="137"/>
        <end position="189"/>
    </location>
</feature>